<dbReference type="InterPro" id="IPR002686">
    <property type="entry name" value="Transposase_17"/>
</dbReference>
<dbReference type="GO" id="GO:0004803">
    <property type="term" value="F:transposase activity"/>
    <property type="evidence" value="ECO:0007669"/>
    <property type="project" value="InterPro"/>
</dbReference>
<dbReference type="Pfam" id="PF01797">
    <property type="entry name" value="Y1_Tnp"/>
    <property type="match status" value="1"/>
</dbReference>
<dbReference type="PATRIC" id="fig|86840.3.peg.1290"/>
<name>A0A0P9KUB0_PSECA</name>
<sequence length="152" mass="17528">MHVYSASRRLRTGRYSVIGQIYMVTSVTLGREPVFADVRLGRLLVQELRRCEEQGLVKSLAWVVMPDHVHWLLELKKNDLPMLMRQIKARSSIAIGKIRACHETLWQSGYHDQAVRSEQNMVGLARYIVANPLRAGLVKKIGDYPLWDAIWM</sequence>
<protein>
    <recommendedName>
        <fullName evidence="1">Transposase IS200-like domain-containing protein</fullName>
    </recommendedName>
</protein>
<dbReference type="PANTHER" id="PTHR36966">
    <property type="entry name" value="REP-ASSOCIATED TYROSINE TRANSPOSASE"/>
    <property type="match status" value="1"/>
</dbReference>
<dbReference type="InterPro" id="IPR036515">
    <property type="entry name" value="Transposase_17_sf"/>
</dbReference>
<evidence type="ECO:0000313" key="3">
    <source>
        <dbReference type="EMBL" id="RMN22470.1"/>
    </source>
</evidence>
<accession>A0A0P9KUB0</accession>
<evidence type="ECO:0000313" key="2">
    <source>
        <dbReference type="EMBL" id="KPW69053.1"/>
    </source>
</evidence>
<reference evidence="2 4" key="1">
    <citation type="submission" date="2015-09" db="EMBL/GenBank/DDBJ databases">
        <title>Genome announcement of multiple Pseudomonas syringae strains.</title>
        <authorList>
            <person name="Thakur S."/>
            <person name="Wang P.W."/>
            <person name="Gong Y."/>
            <person name="Weir B.S."/>
            <person name="Guttman D.S."/>
        </authorList>
    </citation>
    <scope>NUCLEOTIDE SEQUENCE [LARGE SCALE GENOMIC DNA]</scope>
    <source>
        <strain evidence="2 4">ICMP2823</strain>
    </source>
</reference>
<dbReference type="InterPro" id="IPR052715">
    <property type="entry name" value="RAYT_transposase"/>
</dbReference>
<dbReference type="SUPFAM" id="SSF143422">
    <property type="entry name" value="Transposase IS200-like"/>
    <property type="match status" value="1"/>
</dbReference>
<evidence type="ECO:0000313" key="4">
    <source>
        <dbReference type="Proteomes" id="UP000050564"/>
    </source>
</evidence>
<dbReference type="RefSeq" id="WP_055000910.1">
    <property type="nucleotide sequence ID" value="NZ_FNKU01000001.1"/>
</dbReference>
<evidence type="ECO:0000313" key="5">
    <source>
        <dbReference type="Proteomes" id="UP000281372"/>
    </source>
</evidence>
<proteinExistence type="predicted"/>
<evidence type="ECO:0000259" key="1">
    <source>
        <dbReference type="SMART" id="SM01321"/>
    </source>
</evidence>
<dbReference type="GO" id="GO:0006313">
    <property type="term" value="P:DNA transposition"/>
    <property type="evidence" value="ECO:0007669"/>
    <property type="project" value="InterPro"/>
</dbReference>
<dbReference type="SMART" id="SM01321">
    <property type="entry name" value="Y1_Tnp"/>
    <property type="match status" value="1"/>
</dbReference>
<dbReference type="NCBIfam" id="NF047646">
    <property type="entry name" value="REP_Tyr_transpos"/>
    <property type="match status" value="1"/>
</dbReference>
<dbReference type="EMBL" id="LJPX01000455">
    <property type="protein sequence ID" value="KPW69053.1"/>
    <property type="molecule type" value="Genomic_DNA"/>
</dbReference>
<comment type="caution">
    <text evidence="2">The sequence shown here is derived from an EMBL/GenBank/DDBJ whole genome shotgun (WGS) entry which is preliminary data.</text>
</comment>
<dbReference type="GO" id="GO:0043565">
    <property type="term" value="F:sequence-specific DNA binding"/>
    <property type="evidence" value="ECO:0007669"/>
    <property type="project" value="TreeGrafter"/>
</dbReference>
<organism evidence="2 4">
    <name type="scientific">Pseudomonas cannabina</name>
    <dbReference type="NCBI Taxonomy" id="86840"/>
    <lineage>
        <taxon>Bacteria</taxon>
        <taxon>Pseudomonadati</taxon>
        <taxon>Pseudomonadota</taxon>
        <taxon>Gammaproteobacteria</taxon>
        <taxon>Pseudomonadales</taxon>
        <taxon>Pseudomonadaceae</taxon>
        <taxon>Pseudomonas</taxon>
    </lineage>
</organism>
<gene>
    <name evidence="2" type="ORF">ALO81_00901</name>
    <name evidence="3" type="ORF">ALQ64_00220</name>
</gene>
<dbReference type="Proteomes" id="UP000050564">
    <property type="component" value="Unassembled WGS sequence"/>
</dbReference>
<reference evidence="3 5" key="2">
    <citation type="submission" date="2018-08" db="EMBL/GenBank/DDBJ databases">
        <title>Recombination of ecologically and evolutionarily significant loci maintains genetic cohesion in the Pseudomonas syringae species complex.</title>
        <authorList>
            <person name="Dillon M."/>
            <person name="Thakur S."/>
            <person name="Almeida R.N.D."/>
            <person name="Weir B.S."/>
            <person name="Guttman D.S."/>
        </authorList>
    </citation>
    <scope>NUCLEOTIDE SEQUENCE [LARGE SCALE GENOMIC DNA]</scope>
    <source>
        <strain evidence="3 5">ICMP 2821</strain>
    </source>
</reference>
<dbReference type="PANTHER" id="PTHR36966:SF1">
    <property type="entry name" value="REP-ASSOCIATED TYROSINE TRANSPOSASE"/>
    <property type="match status" value="1"/>
</dbReference>
<dbReference type="Gene3D" id="3.30.70.1290">
    <property type="entry name" value="Transposase IS200-like"/>
    <property type="match status" value="1"/>
</dbReference>
<dbReference type="EMBL" id="RBOW01000795">
    <property type="protein sequence ID" value="RMN22470.1"/>
    <property type="molecule type" value="Genomic_DNA"/>
</dbReference>
<dbReference type="AlphaFoldDB" id="A0A0P9KUB0"/>
<feature type="domain" description="Transposase IS200-like" evidence="1">
    <location>
        <begin position="17"/>
        <end position="131"/>
    </location>
</feature>
<dbReference type="Proteomes" id="UP000281372">
    <property type="component" value="Unassembled WGS sequence"/>
</dbReference>